<feature type="region of interest" description="Disordered" evidence="1">
    <location>
        <begin position="1"/>
        <end position="195"/>
    </location>
</feature>
<gene>
    <name evidence="2" type="ORF">NDU88_002768</name>
</gene>
<feature type="compositionally biased region" description="Low complexity" evidence="1">
    <location>
        <begin position="160"/>
        <end position="174"/>
    </location>
</feature>
<dbReference type="Proteomes" id="UP001066276">
    <property type="component" value="Chromosome 11"/>
</dbReference>
<dbReference type="EMBL" id="JANPWB010000015">
    <property type="protein sequence ID" value="KAJ1089619.1"/>
    <property type="molecule type" value="Genomic_DNA"/>
</dbReference>
<accession>A0AAV7LF20</accession>
<evidence type="ECO:0000313" key="3">
    <source>
        <dbReference type="Proteomes" id="UP001066276"/>
    </source>
</evidence>
<keyword evidence="3" id="KW-1185">Reference proteome</keyword>
<comment type="caution">
    <text evidence="2">The sequence shown here is derived from an EMBL/GenBank/DDBJ whole genome shotgun (WGS) entry which is preliminary data.</text>
</comment>
<evidence type="ECO:0000313" key="2">
    <source>
        <dbReference type="EMBL" id="KAJ1089619.1"/>
    </source>
</evidence>
<sequence length="195" mass="21432">MAPQSDASCGAPRRPPGKEILHAVIAPPGLPAKKRRVPMPSDPLRSCEVGQETENGPSKRNGEKTDWACLKRPVEGGESRTEKPESGGVGDPDDWVRSQKQCRARRRYRLRQRGGREAKLIADPDAWGLGQPLRRPQRERDWREARRPLSVPQRPVGEITKAVPGKAPTPAPAAGRKRGKIDLGPGTEEDPRTGE</sequence>
<feature type="compositionally biased region" description="Basic and acidic residues" evidence="1">
    <location>
        <begin position="136"/>
        <end position="147"/>
    </location>
</feature>
<feature type="compositionally biased region" description="Basic and acidic residues" evidence="1">
    <location>
        <begin position="72"/>
        <end position="85"/>
    </location>
</feature>
<organism evidence="2 3">
    <name type="scientific">Pleurodeles waltl</name>
    <name type="common">Iberian ribbed newt</name>
    <dbReference type="NCBI Taxonomy" id="8319"/>
    <lineage>
        <taxon>Eukaryota</taxon>
        <taxon>Metazoa</taxon>
        <taxon>Chordata</taxon>
        <taxon>Craniata</taxon>
        <taxon>Vertebrata</taxon>
        <taxon>Euteleostomi</taxon>
        <taxon>Amphibia</taxon>
        <taxon>Batrachia</taxon>
        <taxon>Caudata</taxon>
        <taxon>Salamandroidea</taxon>
        <taxon>Salamandridae</taxon>
        <taxon>Pleurodelinae</taxon>
        <taxon>Pleurodeles</taxon>
    </lineage>
</organism>
<dbReference type="AlphaFoldDB" id="A0AAV7LF20"/>
<name>A0AAV7LF20_PLEWA</name>
<feature type="compositionally biased region" description="Basic residues" evidence="1">
    <location>
        <begin position="100"/>
        <end position="113"/>
    </location>
</feature>
<proteinExistence type="predicted"/>
<protein>
    <submittedName>
        <fullName evidence="2">Uncharacterized protein</fullName>
    </submittedName>
</protein>
<reference evidence="2" key="1">
    <citation type="journal article" date="2022" name="bioRxiv">
        <title>Sequencing and chromosome-scale assembly of the giantPleurodeles waltlgenome.</title>
        <authorList>
            <person name="Brown T."/>
            <person name="Elewa A."/>
            <person name="Iarovenko S."/>
            <person name="Subramanian E."/>
            <person name="Araus A.J."/>
            <person name="Petzold A."/>
            <person name="Susuki M."/>
            <person name="Suzuki K.-i.T."/>
            <person name="Hayashi T."/>
            <person name="Toyoda A."/>
            <person name="Oliveira C."/>
            <person name="Osipova E."/>
            <person name="Leigh N.D."/>
            <person name="Simon A."/>
            <person name="Yun M.H."/>
        </authorList>
    </citation>
    <scope>NUCLEOTIDE SEQUENCE</scope>
    <source>
        <strain evidence="2">20211129_DDA</strain>
        <tissue evidence="2">Liver</tissue>
    </source>
</reference>
<evidence type="ECO:0000256" key="1">
    <source>
        <dbReference type="SAM" id="MobiDB-lite"/>
    </source>
</evidence>